<dbReference type="EC" id="2.7.8.12" evidence="8"/>
<keyword evidence="5" id="KW-0777">Teichoic acid biosynthesis</keyword>
<proteinExistence type="inferred from homology"/>
<comment type="similarity">
    <text evidence="2">Belongs to the CDP-glycerol glycerophosphotransferase family.</text>
</comment>
<evidence type="ECO:0000313" key="9">
    <source>
        <dbReference type="Proteomes" id="UP000661607"/>
    </source>
</evidence>
<comment type="subcellular location">
    <subcellularLocation>
        <location evidence="1">Cell membrane</location>
        <topology evidence="1">Peripheral membrane protein</topology>
    </subcellularLocation>
</comment>
<keyword evidence="6" id="KW-0472">Membrane</keyword>
<dbReference type="Proteomes" id="UP000661607">
    <property type="component" value="Unassembled WGS sequence"/>
</dbReference>
<accession>A0ABR9KTX3</accession>
<dbReference type="SUPFAM" id="SSF53756">
    <property type="entry name" value="UDP-Glycosyltransferase/glycogen phosphorylase"/>
    <property type="match status" value="1"/>
</dbReference>
<dbReference type="GO" id="GO:0047355">
    <property type="term" value="F:CDP-glycerol glycerophosphotransferase activity"/>
    <property type="evidence" value="ECO:0007669"/>
    <property type="project" value="UniProtKB-EC"/>
</dbReference>
<dbReference type="SUPFAM" id="SSF53448">
    <property type="entry name" value="Nucleotide-diphospho-sugar transferases"/>
    <property type="match status" value="1"/>
</dbReference>
<dbReference type="EMBL" id="JADBEF010000001">
    <property type="protein sequence ID" value="MBE1565477.1"/>
    <property type="molecule type" value="Genomic_DNA"/>
</dbReference>
<sequence length="1081" mass="119317">MTDLEVICVDDGSTDGGDVVVKEFAADDSRFRLIRQDQQGPGPARNRGIAEAAGRLLAFADGDDVVPPRAYDLLAGSLDRTGSDLSCGNVRCFDSYGSWPSPMHADLFAMAAERTHVSHRPGLLTDRTVWNKVYRRDFWDRSALTFPSGLYEDIPVALPAHVLARGVDVLEEVVYHWRQRDAGDRSITQSRLEPGHIEDRVASIATVRAFLRRERPALLAAYDEQVLRSDLMPFLELFEQAGEDYRRRFVERVGGLVSEIPDGVLARLPWLCRLAYHLASVGMADELVDVLVDRRTGRRFAVSRRVLRRYADHPLRHRRSLPKRLFHVSDDQVTLVAKAERVREADGQLVITGHAYLRELDARKSSIAIRLNSAEGSAIDLQVRTVSRPDICAVTGPDRTWYEPCGFEARMPVEWLSPPGTWEIRAEVTNGSVTKEGPLTVGPRHAAACAVVLWRGWRVRVEFAPTRSGLRVTSRTVKAVLDRGEVREDGLALWGRVAKGISTCRLTVGAESLPVPVERNAATFHVVVPHTLAAEGMLGLEAGGKRIKIYAPAKLGHLACRTPYGERAVVAGPAGTVGVANHAAVPSVTTVEWLEEGGLRLAGRYAEDAEPKGFRLVRATGGGVHELTATMGDGRFTVDISPGAMPVHGARLPLATGRWRFLALTAEGPVRLRFATRLPRAEAMRTGMHEVWLRRTGPSHVDLQVGLAPAVSQAAGRRAVERDYPRLRLRPQEDLVVFESWHGRRCSDSPRAIFHELRSRDAGRECVWVTRDGQFSPPDGARVVVRNSPEHCEALAAASHIVTNCSAPDWYVKRGGQMYVQTWHGTPMKSLGDDILAPARLVLEEQAGVDDRDVGHWDLLLSANRFSTEIFRRALGYTGEIAEIGRPANDRLLSAPDPALRKVLGIAPDKRVVLYAPTWREDEIGRGGHPRMRFRLDLELMRARLGDDHVLLVSAHPWVACGVPAPNHGGFVLDVSGYQHPEEALALADVLVTDYSGIAFDFAVTGKPMIFFADDLPRYRDRLRGLYLDYESEAPGPVVSTTAEVVSAVRRAEARYDAFANTFCALDDGHAAARAVDRIFG</sequence>
<dbReference type="InterPro" id="IPR051612">
    <property type="entry name" value="Teichoic_Acid_Biosynth"/>
</dbReference>
<dbReference type="CDD" id="cd00761">
    <property type="entry name" value="Glyco_tranf_GTA_type"/>
    <property type="match status" value="1"/>
</dbReference>
<dbReference type="PANTHER" id="PTHR37316">
    <property type="entry name" value="TEICHOIC ACID GLYCEROL-PHOSPHATE PRIMASE"/>
    <property type="match status" value="1"/>
</dbReference>
<organism evidence="8 9">
    <name type="scientific">Nonomuraea africana</name>
    <dbReference type="NCBI Taxonomy" id="46171"/>
    <lineage>
        <taxon>Bacteria</taxon>
        <taxon>Bacillati</taxon>
        <taxon>Actinomycetota</taxon>
        <taxon>Actinomycetes</taxon>
        <taxon>Streptosporangiales</taxon>
        <taxon>Streptosporangiaceae</taxon>
        <taxon>Nonomuraea</taxon>
    </lineage>
</organism>
<evidence type="ECO:0000259" key="7">
    <source>
        <dbReference type="Pfam" id="PF00535"/>
    </source>
</evidence>
<name>A0ABR9KTX3_9ACTN</name>
<dbReference type="InterPro" id="IPR029044">
    <property type="entry name" value="Nucleotide-diphossugar_trans"/>
</dbReference>
<dbReference type="Gene3D" id="3.90.550.10">
    <property type="entry name" value="Spore Coat Polysaccharide Biosynthesis Protein SpsA, Chain A"/>
    <property type="match status" value="1"/>
</dbReference>
<protein>
    <submittedName>
        <fullName evidence="8">CDP-glycerol glycerophosphotransferase</fullName>
        <ecNumber evidence="8">2.7.8.12</ecNumber>
    </submittedName>
</protein>
<dbReference type="InterPro" id="IPR043149">
    <property type="entry name" value="TagF_N"/>
</dbReference>
<dbReference type="PANTHER" id="PTHR37316:SF3">
    <property type="entry name" value="TEICHOIC ACID GLYCEROL-PHOSPHATE TRANSFERASE"/>
    <property type="match status" value="1"/>
</dbReference>
<evidence type="ECO:0000256" key="1">
    <source>
        <dbReference type="ARBA" id="ARBA00004202"/>
    </source>
</evidence>
<reference evidence="8 9" key="1">
    <citation type="submission" date="2020-10" db="EMBL/GenBank/DDBJ databases">
        <title>Sequencing the genomes of 1000 actinobacteria strains.</title>
        <authorList>
            <person name="Klenk H.-P."/>
        </authorList>
    </citation>
    <scope>NUCLEOTIDE SEQUENCE [LARGE SCALE GENOMIC DNA]</scope>
    <source>
        <strain evidence="8 9">DSM 43748</strain>
    </source>
</reference>
<dbReference type="Gene3D" id="3.40.50.12580">
    <property type="match status" value="1"/>
</dbReference>
<dbReference type="Pfam" id="PF04464">
    <property type="entry name" value="Glyphos_transf"/>
    <property type="match status" value="1"/>
</dbReference>
<dbReference type="InterPro" id="IPR001173">
    <property type="entry name" value="Glyco_trans_2-like"/>
</dbReference>
<keyword evidence="3" id="KW-1003">Cell membrane</keyword>
<evidence type="ECO:0000313" key="8">
    <source>
        <dbReference type="EMBL" id="MBE1565477.1"/>
    </source>
</evidence>
<evidence type="ECO:0000256" key="4">
    <source>
        <dbReference type="ARBA" id="ARBA00022679"/>
    </source>
</evidence>
<keyword evidence="4 8" id="KW-0808">Transferase</keyword>
<dbReference type="Pfam" id="PF00535">
    <property type="entry name" value="Glycos_transf_2"/>
    <property type="match status" value="1"/>
</dbReference>
<gene>
    <name evidence="8" type="ORF">H4W81_008256</name>
</gene>
<keyword evidence="9" id="KW-1185">Reference proteome</keyword>
<evidence type="ECO:0000256" key="6">
    <source>
        <dbReference type="ARBA" id="ARBA00023136"/>
    </source>
</evidence>
<evidence type="ECO:0000256" key="5">
    <source>
        <dbReference type="ARBA" id="ARBA00022944"/>
    </source>
</evidence>
<evidence type="ECO:0000256" key="3">
    <source>
        <dbReference type="ARBA" id="ARBA00022475"/>
    </source>
</evidence>
<dbReference type="Gene3D" id="3.40.50.11820">
    <property type="match status" value="1"/>
</dbReference>
<comment type="caution">
    <text evidence="8">The sequence shown here is derived from an EMBL/GenBank/DDBJ whole genome shotgun (WGS) entry which is preliminary data.</text>
</comment>
<feature type="domain" description="Glycosyltransferase 2-like" evidence="7">
    <location>
        <begin position="3"/>
        <end position="137"/>
    </location>
</feature>
<dbReference type="InterPro" id="IPR043148">
    <property type="entry name" value="TagF_C"/>
</dbReference>
<evidence type="ECO:0000256" key="2">
    <source>
        <dbReference type="ARBA" id="ARBA00010488"/>
    </source>
</evidence>
<dbReference type="InterPro" id="IPR007554">
    <property type="entry name" value="Glycerophosphate_synth"/>
</dbReference>